<feature type="region of interest" description="Disordered" evidence="1">
    <location>
        <begin position="134"/>
        <end position="158"/>
    </location>
</feature>
<dbReference type="Proteomes" id="UP000295302">
    <property type="component" value="Unassembled WGS sequence"/>
</dbReference>
<accession>A0A4R4XSN7</accession>
<gene>
    <name evidence="4" type="ORF">E1286_40790</name>
</gene>
<feature type="transmembrane region" description="Helical" evidence="2">
    <location>
        <begin position="205"/>
        <end position="226"/>
    </location>
</feature>
<dbReference type="OrthoDB" id="3544500at2"/>
<evidence type="ECO:0000256" key="2">
    <source>
        <dbReference type="SAM" id="Phobius"/>
    </source>
</evidence>
<organism evidence="4 5">
    <name type="scientific">Nonomuraea terrae</name>
    <dbReference type="NCBI Taxonomy" id="2530383"/>
    <lineage>
        <taxon>Bacteria</taxon>
        <taxon>Bacillati</taxon>
        <taxon>Actinomycetota</taxon>
        <taxon>Actinomycetes</taxon>
        <taxon>Streptosporangiales</taxon>
        <taxon>Streptosporangiaceae</taxon>
        <taxon>Nonomuraea</taxon>
    </lineage>
</organism>
<feature type="compositionally biased region" description="Low complexity" evidence="1">
    <location>
        <begin position="57"/>
        <end position="71"/>
    </location>
</feature>
<evidence type="ECO:0000256" key="1">
    <source>
        <dbReference type="SAM" id="MobiDB-lite"/>
    </source>
</evidence>
<dbReference type="EMBL" id="SMKQ01000235">
    <property type="protein sequence ID" value="TDD34518.1"/>
    <property type="molecule type" value="Genomic_DNA"/>
</dbReference>
<keyword evidence="2" id="KW-0472">Membrane</keyword>
<feature type="compositionally biased region" description="Low complexity" evidence="1">
    <location>
        <begin position="137"/>
        <end position="151"/>
    </location>
</feature>
<comment type="caution">
    <text evidence="4">The sequence shown here is derived from an EMBL/GenBank/DDBJ whole genome shotgun (WGS) entry which is preliminary data.</text>
</comment>
<keyword evidence="2" id="KW-0812">Transmembrane</keyword>
<sequence>MGVRRAPLLLATALLALIATGPAGATAHMPSQSDHGWGDRVPGTAGQKARPARAPEGVAGVPVPSGQGPVRPVRPVPPKGVTVGPTVEVPKVSVRRSPGPRVSIAVPGGKRRVAPKITLPRVTIYPGGVCAGRTRSGRSAEGAGPAPAGGSVQVGECPRGGGRRAVPFAGAVRVPDVVTPTREEKPVARALFKRPEPPARRANPLGTVLLTVVVVTVITSATAVAFRAR</sequence>
<dbReference type="RefSeq" id="WP_132621660.1">
    <property type="nucleotide sequence ID" value="NZ_SMKQ01000235.1"/>
</dbReference>
<proteinExistence type="predicted"/>
<name>A0A4R4XSN7_9ACTN</name>
<evidence type="ECO:0000313" key="4">
    <source>
        <dbReference type="EMBL" id="TDD34518.1"/>
    </source>
</evidence>
<keyword evidence="5" id="KW-1185">Reference proteome</keyword>
<feature type="signal peptide" evidence="3">
    <location>
        <begin position="1"/>
        <end position="25"/>
    </location>
</feature>
<evidence type="ECO:0000313" key="5">
    <source>
        <dbReference type="Proteomes" id="UP000295302"/>
    </source>
</evidence>
<evidence type="ECO:0000256" key="3">
    <source>
        <dbReference type="SAM" id="SignalP"/>
    </source>
</evidence>
<feature type="chain" id="PRO_5020269792" description="Translation initiation factor IF-2" evidence="3">
    <location>
        <begin position="26"/>
        <end position="229"/>
    </location>
</feature>
<evidence type="ECO:0008006" key="6">
    <source>
        <dbReference type="Google" id="ProtNLM"/>
    </source>
</evidence>
<dbReference type="AlphaFoldDB" id="A0A4R4XSN7"/>
<feature type="region of interest" description="Disordered" evidence="1">
    <location>
        <begin position="43"/>
        <end position="84"/>
    </location>
</feature>
<keyword evidence="2" id="KW-1133">Transmembrane helix</keyword>
<protein>
    <recommendedName>
        <fullName evidence="6">Translation initiation factor IF-2</fullName>
    </recommendedName>
</protein>
<keyword evidence="3" id="KW-0732">Signal</keyword>
<reference evidence="4 5" key="1">
    <citation type="submission" date="2019-03" db="EMBL/GenBank/DDBJ databases">
        <title>Draft genome sequences of novel Actinobacteria.</title>
        <authorList>
            <person name="Sahin N."/>
            <person name="Ay H."/>
            <person name="Saygin H."/>
        </authorList>
    </citation>
    <scope>NUCLEOTIDE SEQUENCE [LARGE SCALE GENOMIC DNA]</scope>
    <source>
        <strain evidence="4 5">CH32</strain>
    </source>
</reference>